<accession>A0A1Q2D1R9</accession>
<evidence type="ECO:0000313" key="2">
    <source>
        <dbReference type="Proteomes" id="UP000188235"/>
    </source>
</evidence>
<name>A0A1Q2D1R9_9ACTN</name>
<protein>
    <submittedName>
        <fullName evidence="1">Uncharacterized protein</fullName>
    </submittedName>
</protein>
<evidence type="ECO:0000313" key="1">
    <source>
        <dbReference type="EMBL" id="AQP52346.1"/>
    </source>
</evidence>
<gene>
    <name evidence="1" type="ORF">BW733_17480</name>
</gene>
<reference evidence="1 2" key="1">
    <citation type="journal article" date="2008" name="Int. J. Syst. Evol. Microbiol.">
        <title>Tessaracoccus flavescens sp. nov., isolated from marine sediment.</title>
        <authorList>
            <person name="Lee D.W."/>
            <person name="Lee S.D."/>
        </authorList>
    </citation>
    <scope>NUCLEOTIDE SEQUENCE [LARGE SCALE GENOMIC DNA]</scope>
    <source>
        <strain evidence="1 2">SST-39T</strain>
    </source>
</reference>
<dbReference type="STRING" id="399497.BW733_17480"/>
<dbReference type="EMBL" id="CP019607">
    <property type="protein sequence ID" value="AQP52346.1"/>
    <property type="molecule type" value="Genomic_DNA"/>
</dbReference>
<dbReference type="AlphaFoldDB" id="A0A1Q2D1R9"/>
<keyword evidence="2" id="KW-1185">Reference proteome</keyword>
<organism evidence="1 2">
    <name type="scientific">Tessaracoccus flavescens</name>
    <dbReference type="NCBI Taxonomy" id="399497"/>
    <lineage>
        <taxon>Bacteria</taxon>
        <taxon>Bacillati</taxon>
        <taxon>Actinomycetota</taxon>
        <taxon>Actinomycetes</taxon>
        <taxon>Propionibacteriales</taxon>
        <taxon>Propionibacteriaceae</taxon>
        <taxon>Tessaracoccus</taxon>
    </lineage>
</organism>
<dbReference type="Proteomes" id="UP000188235">
    <property type="component" value="Chromosome"/>
</dbReference>
<sequence length="70" mass="6911">MVAVTAAGAVGLGGLLTAVTPVVSSAADGVNLALPASGGVVSASGNEVVDGRWTYRMAIRRVICPSGRRT</sequence>
<dbReference type="KEGG" id="tfa:BW733_17480"/>
<proteinExistence type="predicted"/>